<dbReference type="EMBL" id="BGPR01099945">
    <property type="protein sequence ID" value="GBM54374.1"/>
    <property type="molecule type" value="Genomic_DNA"/>
</dbReference>
<evidence type="ECO:0000313" key="3">
    <source>
        <dbReference type="Proteomes" id="UP000499080"/>
    </source>
</evidence>
<accession>A0A4Y2GNW4</accession>
<gene>
    <name evidence="2" type="ORF">AVEN_115710_1</name>
    <name evidence="1" type="ORF">AVEN_7138_1</name>
</gene>
<comment type="caution">
    <text evidence="2">The sequence shown here is derived from an EMBL/GenBank/DDBJ whole genome shotgun (WGS) entry which is preliminary data.</text>
</comment>
<evidence type="ECO:0000313" key="2">
    <source>
        <dbReference type="EMBL" id="GBM54455.1"/>
    </source>
</evidence>
<sequence length="186" mass="21148">MPISYLFLPHPPSCRKFHSSPRPSVFCLSIGYFLSDSEALALPKCRTFIYAMEPTERKRVLLTVEQSFQIVSRIEAEINFIPSLKAGRVRPFHVAQTRLLQAQTYRQCEKQVRIGAELLDIQPVQINTIPFGLPSHKSTLTGVATCTYVWEGFKKLGMCSSLRKSEKTEIEMTDSGWMCVAWSGRE</sequence>
<protein>
    <submittedName>
        <fullName evidence="2">Uncharacterized protein</fullName>
    </submittedName>
</protein>
<reference evidence="2 3" key="1">
    <citation type="journal article" date="2019" name="Sci. Rep.">
        <title>Orb-weaving spider Araneus ventricosus genome elucidates the spidroin gene catalogue.</title>
        <authorList>
            <person name="Kono N."/>
            <person name="Nakamura H."/>
            <person name="Ohtoshi R."/>
            <person name="Moran D.A.P."/>
            <person name="Shinohara A."/>
            <person name="Yoshida Y."/>
            <person name="Fujiwara M."/>
            <person name="Mori M."/>
            <person name="Tomita M."/>
            <person name="Arakawa K."/>
        </authorList>
    </citation>
    <scope>NUCLEOTIDE SEQUENCE [LARGE SCALE GENOMIC DNA]</scope>
</reference>
<proteinExistence type="predicted"/>
<name>A0A4Y2GNW4_ARAVE</name>
<dbReference type="Proteomes" id="UP000499080">
    <property type="component" value="Unassembled WGS sequence"/>
</dbReference>
<organism evidence="2 3">
    <name type="scientific">Araneus ventricosus</name>
    <name type="common">Orbweaver spider</name>
    <name type="synonym">Epeira ventricosa</name>
    <dbReference type="NCBI Taxonomy" id="182803"/>
    <lineage>
        <taxon>Eukaryota</taxon>
        <taxon>Metazoa</taxon>
        <taxon>Ecdysozoa</taxon>
        <taxon>Arthropoda</taxon>
        <taxon>Chelicerata</taxon>
        <taxon>Arachnida</taxon>
        <taxon>Araneae</taxon>
        <taxon>Araneomorphae</taxon>
        <taxon>Entelegynae</taxon>
        <taxon>Araneoidea</taxon>
        <taxon>Araneidae</taxon>
        <taxon>Araneus</taxon>
    </lineage>
</organism>
<evidence type="ECO:0000313" key="1">
    <source>
        <dbReference type="EMBL" id="GBM54374.1"/>
    </source>
</evidence>
<dbReference type="AlphaFoldDB" id="A0A4Y2GNW4"/>
<dbReference type="EMBL" id="BGPR01099964">
    <property type="protein sequence ID" value="GBM54455.1"/>
    <property type="molecule type" value="Genomic_DNA"/>
</dbReference>
<keyword evidence="3" id="KW-1185">Reference proteome</keyword>